<evidence type="ECO:0000313" key="1">
    <source>
        <dbReference type="EMBL" id="OGL88227.1"/>
    </source>
</evidence>
<reference evidence="1 2" key="1">
    <citation type="journal article" date="2016" name="Nat. Commun.">
        <title>Thousands of microbial genomes shed light on interconnected biogeochemical processes in an aquifer system.</title>
        <authorList>
            <person name="Anantharaman K."/>
            <person name="Brown C.T."/>
            <person name="Hug L.A."/>
            <person name="Sharon I."/>
            <person name="Castelle C.J."/>
            <person name="Probst A.J."/>
            <person name="Thomas B.C."/>
            <person name="Singh A."/>
            <person name="Wilkins M.J."/>
            <person name="Karaoz U."/>
            <person name="Brodie E.L."/>
            <person name="Williams K.H."/>
            <person name="Hubbard S.S."/>
            <person name="Banfield J.F."/>
        </authorList>
    </citation>
    <scope>NUCLEOTIDE SEQUENCE [LARGE SCALE GENOMIC DNA]</scope>
</reference>
<sequence>MQLYTLSDILGIVYQLLGNPIPDEVVCAEDYMPNATKNPEIQDVTPLARALAQDGWNVERIPREIPPGKDPLKRGLNAAIDQGLVRVKFTYNPLCNTPWNVWITIYDQADPSVRKCVYAIECTFLHRRRSGEPLYRKPVTPSEHMVAYALELLGVLPDQLTPAEA</sequence>
<organism evidence="1 2">
    <name type="scientific">Candidatus Uhrbacteria bacterium RIFCSPLOWO2_02_FULL_48_18</name>
    <dbReference type="NCBI Taxonomy" id="1802408"/>
    <lineage>
        <taxon>Bacteria</taxon>
        <taxon>Candidatus Uhriibacteriota</taxon>
    </lineage>
</organism>
<dbReference type="EMBL" id="MGEQ01000001">
    <property type="protein sequence ID" value="OGL88227.1"/>
    <property type="molecule type" value="Genomic_DNA"/>
</dbReference>
<evidence type="ECO:0000313" key="2">
    <source>
        <dbReference type="Proteomes" id="UP000176593"/>
    </source>
</evidence>
<name>A0A1F7VE19_9BACT</name>
<dbReference type="AlphaFoldDB" id="A0A1F7VE19"/>
<protein>
    <submittedName>
        <fullName evidence="1">Uncharacterized protein</fullName>
    </submittedName>
</protein>
<dbReference type="Proteomes" id="UP000176593">
    <property type="component" value="Unassembled WGS sequence"/>
</dbReference>
<proteinExistence type="predicted"/>
<comment type="caution">
    <text evidence="1">The sequence shown here is derived from an EMBL/GenBank/DDBJ whole genome shotgun (WGS) entry which is preliminary data.</text>
</comment>
<accession>A0A1F7VE19</accession>
<gene>
    <name evidence="1" type="ORF">A3I41_00675</name>
</gene>